<dbReference type="GO" id="GO:0005737">
    <property type="term" value="C:cytoplasm"/>
    <property type="evidence" value="ECO:0007669"/>
    <property type="project" value="UniProtKB-SubCell"/>
</dbReference>
<dbReference type="AlphaFoldDB" id="A0A5B9QG40"/>
<feature type="domain" description="Phosphoadenosine phosphosulphate reductase" evidence="6">
    <location>
        <begin position="65"/>
        <end position="234"/>
    </location>
</feature>
<dbReference type="PANTHER" id="PTHR46509">
    <property type="entry name" value="PHOSPHOADENOSINE PHOSPHOSULFATE REDUCTASE"/>
    <property type="match status" value="1"/>
</dbReference>
<keyword evidence="8" id="KW-1185">Reference proteome</keyword>
<evidence type="ECO:0000256" key="4">
    <source>
        <dbReference type="HAMAP-Rule" id="MF_00063"/>
    </source>
</evidence>
<dbReference type="InterPro" id="IPR004511">
    <property type="entry name" value="PAPS/APS_Rdtase"/>
</dbReference>
<proteinExistence type="inferred from homology"/>
<dbReference type="InterPro" id="IPR002500">
    <property type="entry name" value="PAPS_reduct_dom"/>
</dbReference>
<comment type="pathway">
    <text evidence="3 4">Sulfur metabolism; hydrogen sulfide biosynthesis; sulfite from sulfate.</text>
</comment>
<protein>
    <recommendedName>
        <fullName evidence="4">Adenosine 5'-phosphosulfate reductase</fullName>
        <shortName evidence="4">APS reductase</shortName>
        <ecNumber evidence="4">1.8.4.10</ecNumber>
    </recommendedName>
    <alternativeName>
        <fullName evidence="4">5'-adenylylsulfate reductase</fullName>
    </alternativeName>
    <alternativeName>
        <fullName evidence="4">Thioredoxin-dependent 5'-adenylylsulfate reductase</fullName>
    </alternativeName>
</protein>
<evidence type="ECO:0000259" key="6">
    <source>
        <dbReference type="Pfam" id="PF01507"/>
    </source>
</evidence>
<feature type="active site" description="Nucleophile; cysteine thiosulfonate intermediate" evidence="4">
    <location>
        <position position="255"/>
    </location>
</feature>
<accession>A0A5B9QG40</accession>
<organism evidence="7 8">
    <name type="scientific">Bythopirellula goksoeyrii</name>
    <dbReference type="NCBI Taxonomy" id="1400387"/>
    <lineage>
        <taxon>Bacteria</taxon>
        <taxon>Pseudomonadati</taxon>
        <taxon>Planctomycetota</taxon>
        <taxon>Planctomycetia</taxon>
        <taxon>Pirellulales</taxon>
        <taxon>Lacipirellulaceae</taxon>
        <taxon>Bythopirellula</taxon>
    </lineage>
</organism>
<name>A0A5B9QG40_9BACT</name>
<feature type="binding site" evidence="4">
    <location>
        <position position="146"/>
    </location>
    <ligand>
        <name>[4Fe-4S] cluster</name>
        <dbReference type="ChEBI" id="CHEBI:49883"/>
    </ligand>
</feature>
<dbReference type="Pfam" id="PF01507">
    <property type="entry name" value="PAPS_reduct"/>
    <property type="match status" value="1"/>
</dbReference>
<dbReference type="OrthoDB" id="9772604at2"/>
<evidence type="ECO:0000256" key="5">
    <source>
        <dbReference type="SAM" id="MobiDB-lite"/>
    </source>
</evidence>
<evidence type="ECO:0000313" key="8">
    <source>
        <dbReference type="Proteomes" id="UP000323917"/>
    </source>
</evidence>
<dbReference type="InterPro" id="IPR014729">
    <property type="entry name" value="Rossmann-like_a/b/a_fold"/>
</dbReference>
<keyword evidence="4" id="KW-0408">Iron</keyword>
<dbReference type="NCBIfam" id="TIGR00434">
    <property type="entry name" value="cysH"/>
    <property type="match status" value="1"/>
</dbReference>
<evidence type="ECO:0000256" key="3">
    <source>
        <dbReference type="ARBA" id="ARBA00024327"/>
    </source>
</evidence>
<feature type="binding site" evidence="4">
    <location>
        <position position="145"/>
    </location>
    <ligand>
        <name>[4Fe-4S] cluster</name>
        <dbReference type="ChEBI" id="CHEBI:49883"/>
    </ligand>
</feature>
<comment type="cofactor">
    <cofactor evidence="4">
        <name>[4Fe-4S] cluster</name>
        <dbReference type="ChEBI" id="CHEBI:49883"/>
    </cofactor>
    <text evidence="4">Binds 1 [4Fe-4S] cluster per subunit.</text>
</comment>
<dbReference type="GO" id="GO:0004604">
    <property type="term" value="F:phosphoadenylyl-sulfate reductase (thioredoxin) activity"/>
    <property type="evidence" value="ECO:0007669"/>
    <property type="project" value="UniProtKB-UniRule"/>
</dbReference>
<dbReference type="PANTHER" id="PTHR46509:SF1">
    <property type="entry name" value="PHOSPHOADENOSINE PHOSPHOSULFATE REDUCTASE"/>
    <property type="match status" value="1"/>
</dbReference>
<dbReference type="KEGG" id="bgok:Pr1d_53750"/>
<dbReference type="GO" id="GO:0019379">
    <property type="term" value="P:sulfate assimilation, phosphoadenylyl sulfate reduction by phosphoadenylyl-sulfate reductase (thioredoxin)"/>
    <property type="evidence" value="ECO:0007669"/>
    <property type="project" value="UniProtKB-UniRule"/>
</dbReference>
<dbReference type="Proteomes" id="UP000323917">
    <property type="component" value="Chromosome"/>
</dbReference>
<dbReference type="GO" id="GO:0043866">
    <property type="term" value="F:adenylyl-sulfate reductase (thioredoxin) activity"/>
    <property type="evidence" value="ECO:0007669"/>
    <property type="project" value="UniProtKB-EC"/>
</dbReference>
<comment type="catalytic activity">
    <reaction evidence="4">
        <text>[thioredoxin]-disulfide + sulfite + AMP + 2 H(+) = adenosine 5'-phosphosulfate + [thioredoxin]-dithiol</text>
        <dbReference type="Rhea" id="RHEA:21976"/>
        <dbReference type="Rhea" id="RHEA-COMP:10698"/>
        <dbReference type="Rhea" id="RHEA-COMP:10700"/>
        <dbReference type="ChEBI" id="CHEBI:15378"/>
        <dbReference type="ChEBI" id="CHEBI:17359"/>
        <dbReference type="ChEBI" id="CHEBI:29950"/>
        <dbReference type="ChEBI" id="CHEBI:50058"/>
        <dbReference type="ChEBI" id="CHEBI:58243"/>
        <dbReference type="ChEBI" id="CHEBI:456215"/>
        <dbReference type="EC" id="1.8.4.10"/>
    </reaction>
</comment>
<sequence>MPTMTSVKHDQLQTSTKAWPPHAPQQLEPTPELMAELAAASARLESASPEEIISWAHDRFAPYLTMATAFGPEGCVILSMLAKVAPETYVFNLDTGYQFQQTLDLRDRIAEKYGIEVDMLQPELSVPEYEALHGGPLYKTNPNQCCFDRKIKVLRQAAQGKHAWMSGIRRDQSADRAQAAIIGWDKKFNLVKVSPLANFTKKDVWNRILAEDVPYNPLHDQGYPSVGCWPCTRAVTDGETDERAGRWSGTGKTECGLHTIQESEGSGI</sequence>
<keyword evidence="2 4" id="KW-0560">Oxidoreductase</keyword>
<dbReference type="GO" id="GO:0070814">
    <property type="term" value="P:hydrogen sulfide biosynthetic process"/>
    <property type="evidence" value="ECO:0007669"/>
    <property type="project" value="UniProtKB-UniRule"/>
</dbReference>
<dbReference type="CDD" id="cd23945">
    <property type="entry name" value="PAPS_reductase"/>
    <property type="match status" value="1"/>
</dbReference>
<comment type="subcellular location">
    <subcellularLocation>
        <location evidence="4">Cytoplasm</location>
    </subcellularLocation>
</comment>
<dbReference type="GO" id="GO:0051539">
    <property type="term" value="F:4 iron, 4 sulfur cluster binding"/>
    <property type="evidence" value="ECO:0007669"/>
    <property type="project" value="UniProtKB-UniRule"/>
</dbReference>
<dbReference type="Gene3D" id="3.40.50.620">
    <property type="entry name" value="HUPs"/>
    <property type="match status" value="1"/>
</dbReference>
<dbReference type="SUPFAM" id="SSF52402">
    <property type="entry name" value="Adenine nucleotide alpha hydrolases-like"/>
    <property type="match status" value="1"/>
</dbReference>
<comment type="function">
    <text evidence="4">Catalyzes the formation of sulfite from adenosine 5'-phosphosulfate (APS) using thioredoxin as an electron donor.</text>
</comment>
<evidence type="ECO:0000256" key="2">
    <source>
        <dbReference type="ARBA" id="ARBA00023002"/>
    </source>
</evidence>
<feature type="region of interest" description="Disordered" evidence="5">
    <location>
        <begin position="1"/>
        <end position="25"/>
    </location>
</feature>
<feature type="binding site" evidence="4">
    <location>
        <position position="231"/>
    </location>
    <ligand>
        <name>[4Fe-4S] cluster</name>
        <dbReference type="ChEBI" id="CHEBI:49883"/>
    </ligand>
</feature>
<evidence type="ECO:0000313" key="7">
    <source>
        <dbReference type="EMBL" id="QEG38027.1"/>
    </source>
</evidence>
<dbReference type="PIRSF" id="PIRSF000857">
    <property type="entry name" value="PAPS_reductase"/>
    <property type="match status" value="1"/>
</dbReference>
<gene>
    <name evidence="4 7" type="primary">cysH</name>
    <name evidence="7" type="ORF">Pr1d_53750</name>
</gene>
<keyword evidence="4" id="KW-0411">Iron-sulfur</keyword>
<dbReference type="NCBIfam" id="NF002537">
    <property type="entry name" value="PRK02090.1"/>
    <property type="match status" value="1"/>
</dbReference>
<dbReference type="EC" id="1.8.4.10" evidence="4"/>
<feature type="compositionally biased region" description="Polar residues" evidence="5">
    <location>
        <begin position="1"/>
        <end position="17"/>
    </location>
</feature>
<feature type="binding site" evidence="4">
    <location>
        <position position="228"/>
    </location>
    <ligand>
        <name>[4Fe-4S] cluster</name>
        <dbReference type="ChEBI" id="CHEBI:49883"/>
    </ligand>
</feature>
<reference evidence="7 8" key="1">
    <citation type="submission" date="2019-08" db="EMBL/GenBank/DDBJ databases">
        <title>Deep-cultivation of Planctomycetes and their phenomic and genomic characterization uncovers novel biology.</title>
        <authorList>
            <person name="Wiegand S."/>
            <person name="Jogler M."/>
            <person name="Boedeker C."/>
            <person name="Pinto D."/>
            <person name="Vollmers J."/>
            <person name="Rivas-Marin E."/>
            <person name="Kohn T."/>
            <person name="Peeters S.H."/>
            <person name="Heuer A."/>
            <person name="Rast P."/>
            <person name="Oberbeckmann S."/>
            <person name="Bunk B."/>
            <person name="Jeske O."/>
            <person name="Meyerdierks A."/>
            <person name="Storesund J.E."/>
            <person name="Kallscheuer N."/>
            <person name="Luecker S."/>
            <person name="Lage O.M."/>
            <person name="Pohl T."/>
            <person name="Merkel B.J."/>
            <person name="Hornburger P."/>
            <person name="Mueller R.-W."/>
            <person name="Bruemmer F."/>
            <person name="Labrenz M."/>
            <person name="Spormann A.M."/>
            <person name="Op den Camp H."/>
            <person name="Overmann J."/>
            <person name="Amann R."/>
            <person name="Jetten M.S.M."/>
            <person name="Mascher T."/>
            <person name="Medema M.H."/>
            <person name="Devos D.P."/>
            <person name="Kaster A.-K."/>
            <person name="Ovreas L."/>
            <person name="Rohde M."/>
            <person name="Galperin M.Y."/>
            <person name="Jogler C."/>
        </authorList>
    </citation>
    <scope>NUCLEOTIDE SEQUENCE [LARGE SCALE GENOMIC DNA]</scope>
    <source>
        <strain evidence="7 8">Pr1d</strain>
    </source>
</reference>
<comment type="similarity">
    <text evidence="1 4">Belongs to the PAPS reductase family. CysH subfamily.</text>
</comment>
<keyword evidence="4" id="KW-0963">Cytoplasm</keyword>
<dbReference type="EMBL" id="CP042913">
    <property type="protein sequence ID" value="QEG38027.1"/>
    <property type="molecule type" value="Genomic_DNA"/>
</dbReference>
<dbReference type="HAMAP" id="MF_00063">
    <property type="entry name" value="CysH"/>
    <property type="match status" value="1"/>
</dbReference>
<dbReference type="GO" id="GO:0046872">
    <property type="term" value="F:metal ion binding"/>
    <property type="evidence" value="ECO:0007669"/>
    <property type="project" value="UniProtKB-KW"/>
</dbReference>
<evidence type="ECO:0000256" key="1">
    <source>
        <dbReference type="ARBA" id="ARBA00009732"/>
    </source>
</evidence>
<keyword evidence="4" id="KW-0479">Metal-binding</keyword>